<name>A0A3M7P5I3_BRAPC</name>
<evidence type="ECO:0000313" key="2">
    <source>
        <dbReference type="Proteomes" id="UP000276133"/>
    </source>
</evidence>
<comment type="caution">
    <text evidence="1">The sequence shown here is derived from an EMBL/GenBank/DDBJ whole genome shotgun (WGS) entry which is preliminary data.</text>
</comment>
<organism evidence="1 2">
    <name type="scientific">Brachionus plicatilis</name>
    <name type="common">Marine rotifer</name>
    <name type="synonym">Brachionus muelleri</name>
    <dbReference type="NCBI Taxonomy" id="10195"/>
    <lineage>
        <taxon>Eukaryota</taxon>
        <taxon>Metazoa</taxon>
        <taxon>Spiralia</taxon>
        <taxon>Gnathifera</taxon>
        <taxon>Rotifera</taxon>
        <taxon>Eurotatoria</taxon>
        <taxon>Monogononta</taxon>
        <taxon>Pseudotrocha</taxon>
        <taxon>Ploima</taxon>
        <taxon>Brachionidae</taxon>
        <taxon>Brachionus</taxon>
    </lineage>
</organism>
<protein>
    <submittedName>
        <fullName evidence="1">Uncharacterized protein</fullName>
    </submittedName>
</protein>
<dbReference type="EMBL" id="REGN01013117">
    <property type="protein sequence ID" value="RMZ94346.1"/>
    <property type="molecule type" value="Genomic_DNA"/>
</dbReference>
<dbReference type="Proteomes" id="UP000276133">
    <property type="component" value="Unassembled WGS sequence"/>
</dbReference>
<reference evidence="1 2" key="1">
    <citation type="journal article" date="2018" name="Sci. Rep.">
        <title>Genomic signatures of local adaptation to the degree of environmental predictability in rotifers.</title>
        <authorList>
            <person name="Franch-Gras L."/>
            <person name="Hahn C."/>
            <person name="Garcia-Roger E.M."/>
            <person name="Carmona M.J."/>
            <person name="Serra M."/>
            <person name="Gomez A."/>
        </authorList>
    </citation>
    <scope>NUCLEOTIDE SEQUENCE [LARGE SCALE GENOMIC DNA]</scope>
    <source>
        <strain evidence="1">HYR1</strain>
    </source>
</reference>
<sequence>MKRVLICDRYKNLYSTTWTSYQKHQKMNNFFLVDLSSVNDEKITNEIVNKFDKLQTFDWVFFDKNTQQNVQTNTCAKRDQRTKVVLYKKRPVQQQQQGWQKINLYDQVIDEMIKRYDQDIEGFELIMFKLRLLYLSVTTNVGVENVSDDEEDQEYFVYDDFDGFNPLQMLLSYYQQKGCTFEKACKRFFDEKPPPCDYFKMIELSNVFDLRMFMEDLYLELGKIKE</sequence>
<proteinExistence type="predicted"/>
<gene>
    <name evidence="1" type="ORF">BpHYR1_021312</name>
</gene>
<accession>A0A3M7P5I3</accession>
<evidence type="ECO:0000313" key="1">
    <source>
        <dbReference type="EMBL" id="RMZ94346.1"/>
    </source>
</evidence>
<dbReference type="AlphaFoldDB" id="A0A3M7P5I3"/>
<keyword evidence="2" id="KW-1185">Reference proteome</keyword>